<dbReference type="Gene3D" id="3.40.50.720">
    <property type="entry name" value="NAD(P)-binding Rossmann-like Domain"/>
    <property type="match status" value="1"/>
</dbReference>
<dbReference type="InterPro" id="IPR036291">
    <property type="entry name" value="NAD(P)-bd_dom_sf"/>
</dbReference>
<dbReference type="SUPFAM" id="SSF51735">
    <property type="entry name" value="NAD(P)-binding Rossmann-fold domains"/>
    <property type="match status" value="1"/>
</dbReference>
<reference evidence="4" key="1">
    <citation type="journal article" date="2019" name="Int. J. Syst. Evol. Microbiol.">
        <title>The Global Catalogue of Microorganisms (GCM) 10K type strain sequencing project: providing services to taxonomists for standard genome sequencing and annotation.</title>
        <authorList>
            <consortium name="The Broad Institute Genomics Platform"/>
            <consortium name="The Broad Institute Genome Sequencing Center for Infectious Disease"/>
            <person name="Wu L."/>
            <person name="Ma J."/>
        </authorList>
    </citation>
    <scope>NUCLEOTIDE SEQUENCE [LARGE SCALE GENOMIC DNA]</scope>
    <source>
        <strain evidence="4">JCM 18324</strain>
    </source>
</reference>
<evidence type="ECO:0000256" key="1">
    <source>
        <dbReference type="SAM" id="MobiDB-lite"/>
    </source>
</evidence>
<dbReference type="Proteomes" id="UP001501147">
    <property type="component" value="Unassembled WGS sequence"/>
</dbReference>
<dbReference type="PANTHER" id="PTHR43162">
    <property type="match status" value="1"/>
</dbReference>
<keyword evidence="4" id="KW-1185">Reference proteome</keyword>
<name>A0ABP9B9W1_9ACTN</name>
<dbReference type="Gene3D" id="3.90.25.10">
    <property type="entry name" value="UDP-galactose 4-epimerase, domain 1"/>
    <property type="match status" value="1"/>
</dbReference>
<organism evidence="3 4">
    <name type="scientific">Streptomyces sanyensis</name>
    <dbReference type="NCBI Taxonomy" id="568869"/>
    <lineage>
        <taxon>Bacteria</taxon>
        <taxon>Bacillati</taxon>
        <taxon>Actinomycetota</taxon>
        <taxon>Actinomycetes</taxon>
        <taxon>Kitasatosporales</taxon>
        <taxon>Streptomycetaceae</taxon>
        <taxon>Streptomyces</taxon>
    </lineage>
</organism>
<gene>
    <name evidence="3" type="primary">scbC</name>
    <name evidence="3" type="ORF">GCM10023329_50900</name>
</gene>
<accession>A0ABP9B9W1</accession>
<dbReference type="InterPro" id="IPR016040">
    <property type="entry name" value="NAD(P)-bd_dom"/>
</dbReference>
<feature type="domain" description="NAD(P)-binding" evidence="2">
    <location>
        <begin position="6"/>
        <end position="178"/>
    </location>
</feature>
<evidence type="ECO:0000313" key="3">
    <source>
        <dbReference type="EMBL" id="GAA4792631.1"/>
    </source>
</evidence>
<dbReference type="Pfam" id="PF13460">
    <property type="entry name" value="NAD_binding_10"/>
    <property type="match status" value="1"/>
</dbReference>
<evidence type="ECO:0000313" key="4">
    <source>
        <dbReference type="Proteomes" id="UP001501147"/>
    </source>
</evidence>
<dbReference type="RefSeq" id="WP_345615794.1">
    <property type="nucleotide sequence ID" value="NZ_BAABJV010000019.1"/>
</dbReference>
<comment type="caution">
    <text evidence="3">The sequence shown here is derived from an EMBL/GenBank/DDBJ whole genome shotgun (WGS) entry which is preliminary data.</text>
</comment>
<proteinExistence type="predicted"/>
<dbReference type="InterPro" id="IPR051604">
    <property type="entry name" value="Ergot_Alk_Oxidoreductase"/>
</dbReference>
<feature type="region of interest" description="Disordered" evidence="1">
    <location>
        <begin position="276"/>
        <end position="297"/>
    </location>
</feature>
<evidence type="ECO:0000259" key="2">
    <source>
        <dbReference type="Pfam" id="PF13460"/>
    </source>
</evidence>
<protein>
    <submittedName>
        <fullName evidence="3">Butenolide phosphate reductase ScbC</fullName>
    </submittedName>
</protein>
<dbReference type="EMBL" id="BAABJV010000019">
    <property type="protein sequence ID" value="GAA4792631.1"/>
    <property type="molecule type" value="Genomic_DNA"/>
</dbReference>
<sequence length="297" mass="32131">MILLTGATGTIGREVLRLLPPGLPARIMARAPERVVRGHPEVRVVRGDFGDQDSLLRAARGVRTAFLVTSRIGDDDLRFLDAAREAGVRRVVKLSAAGVLDPLAGDAITRWQRRNEELWQHSGLEWTLLRPRAFMSNALAWAPMVRERGVVRALYGRSGHACVDPRDVAAVAVLALTEQGHAGRRYTLTGPAAVSAAQQTAHLGEALGRRLRFEEMDAEEACAALRRRYPREVADALMEKAERLRAGGKEEVGAAVPALLGRPAGSFRTWARDHADAFGPAPAKEARPRCAPGPGGS</sequence>
<dbReference type="PANTHER" id="PTHR43162:SF1">
    <property type="entry name" value="PRESTALK A DIFFERENTIATION PROTEIN A"/>
    <property type="match status" value="1"/>
</dbReference>